<evidence type="ECO:0000256" key="9">
    <source>
        <dbReference type="ARBA" id="ARBA00023237"/>
    </source>
</evidence>
<keyword evidence="6 11" id="KW-0798">TonB box</keyword>
<keyword evidence="8 14" id="KW-0675">Receptor</keyword>
<dbReference type="InterPro" id="IPR039426">
    <property type="entry name" value="TonB-dep_rcpt-like"/>
</dbReference>
<dbReference type="Pfam" id="PF00593">
    <property type="entry name" value="TonB_dep_Rec_b-barrel"/>
    <property type="match status" value="1"/>
</dbReference>
<feature type="domain" description="TonB-dependent receptor plug" evidence="13">
    <location>
        <begin position="42"/>
        <end position="149"/>
    </location>
</feature>
<evidence type="ECO:0000259" key="13">
    <source>
        <dbReference type="Pfam" id="PF07715"/>
    </source>
</evidence>
<dbReference type="PANTHER" id="PTHR30069">
    <property type="entry name" value="TONB-DEPENDENT OUTER MEMBRANE RECEPTOR"/>
    <property type="match status" value="1"/>
</dbReference>
<dbReference type="InterPro" id="IPR000531">
    <property type="entry name" value="Beta-barrel_TonB"/>
</dbReference>
<reference evidence="14 15" key="1">
    <citation type="submission" date="2019-10" db="EMBL/GenBank/DDBJ databases">
        <title>Poseidonibacter ostreae sp. nov., isolated from the gut of the Ostrea denselamellosa.</title>
        <authorList>
            <person name="Choi A."/>
        </authorList>
    </citation>
    <scope>NUCLEOTIDE SEQUENCE [LARGE SCALE GENOMIC DNA]</scope>
    <source>
        <strain evidence="14 15">SJOD-M-33</strain>
    </source>
</reference>
<comment type="similarity">
    <text evidence="10 11">Belongs to the TonB-dependent receptor family.</text>
</comment>
<evidence type="ECO:0000256" key="1">
    <source>
        <dbReference type="ARBA" id="ARBA00004571"/>
    </source>
</evidence>
<dbReference type="GO" id="GO:0015344">
    <property type="term" value="F:siderophore uptake transmembrane transporter activity"/>
    <property type="evidence" value="ECO:0007669"/>
    <property type="project" value="TreeGrafter"/>
</dbReference>
<sequence>MNNKITTSLVASFILATNVYSSETFQLDEITVTSATKSTQSIKDVTSNVEVITKEELEERNFTTVSEALNTLPGVNIVSNGGIGQLDSVSIRGMSSKRILILIDGIRYNEPAGLSGAPLAQLVIDDIEQIEVVKGAQSGIWGADASGGIINIITSKARKGFHGNILAEAGSFNSQKISTTLSNKTDRYFVELNANKISADGFSTYEPKKGAADYGKRGDDLGLEEDGYKNTTYNFQIGLNITDNDDVSMSYKKIDSKYDYDYGYGYATDSIGLESKLEHYFKAADYTHRSEKTNTKFRMSQSKFDRTNDTFNAKSKINEFLIESTMDYASSSALTVGLNKQNFEDINNLNKYSTKAVFISNTNSFDKLTLSQALRYDNNNKFDEKVTGKLGIKYNFTKKLNISSNYGTAYNAPTLSHLSYTSTLKPETTKSFDLNFEYDDLKVTYFENKIKDMIDYGFSPSFHYFNSDGESRLKGYEVSYKKDIFKDTLIGLNYTHLKAQNSSGEDFARRAKRQVGFAVDYYGIDKLHLNINGSYIGTRYDSTNKTGASTGNYTVWNSVANYKINKTFSTYLKVDNLFNKYYQTIDGYATAERSAYIGLKATF</sequence>
<keyword evidence="3 10" id="KW-1134">Transmembrane beta strand</keyword>
<keyword evidence="2 10" id="KW-0813">Transport</keyword>
<dbReference type="SUPFAM" id="SSF56935">
    <property type="entry name" value="Porins"/>
    <property type="match status" value="1"/>
</dbReference>
<evidence type="ECO:0000256" key="10">
    <source>
        <dbReference type="PROSITE-ProRule" id="PRU01360"/>
    </source>
</evidence>
<dbReference type="AlphaFoldDB" id="A0A6L4WW36"/>
<evidence type="ECO:0000256" key="4">
    <source>
        <dbReference type="ARBA" id="ARBA00022692"/>
    </source>
</evidence>
<organism evidence="14 15">
    <name type="scientific">Poseidonibacter ostreae</name>
    <dbReference type="NCBI Taxonomy" id="2654171"/>
    <lineage>
        <taxon>Bacteria</taxon>
        <taxon>Pseudomonadati</taxon>
        <taxon>Campylobacterota</taxon>
        <taxon>Epsilonproteobacteria</taxon>
        <taxon>Campylobacterales</taxon>
        <taxon>Arcobacteraceae</taxon>
        <taxon>Poseidonibacter</taxon>
    </lineage>
</organism>
<name>A0A6L4WW36_9BACT</name>
<dbReference type="InterPro" id="IPR036942">
    <property type="entry name" value="Beta-barrel_TonB_sf"/>
</dbReference>
<dbReference type="Gene3D" id="2.40.170.20">
    <property type="entry name" value="TonB-dependent receptor, beta-barrel domain"/>
    <property type="match status" value="1"/>
</dbReference>
<evidence type="ECO:0000313" key="14">
    <source>
        <dbReference type="EMBL" id="KAB7890853.1"/>
    </source>
</evidence>
<keyword evidence="9 10" id="KW-0998">Cell outer membrane</keyword>
<keyword evidence="4 10" id="KW-0812">Transmembrane</keyword>
<proteinExistence type="inferred from homology"/>
<dbReference type="Proteomes" id="UP000472839">
    <property type="component" value="Unassembled WGS sequence"/>
</dbReference>
<evidence type="ECO:0000259" key="12">
    <source>
        <dbReference type="Pfam" id="PF00593"/>
    </source>
</evidence>
<dbReference type="PANTHER" id="PTHR30069:SF29">
    <property type="entry name" value="HEMOGLOBIN AND HEMOGLOBIN-HAPTOGLOBIN-BINDING PROTEIN 1-RELATED"/>
    <property type="match status" value="1"/>
</dbReference>
<evidence type="ECO:0000256" key="6">
    <source>
        <dbReference type="ARBA" id="ARBA00023077"/>
    </source>
</evidence>
<evidence type="ECO:0000256" key="11">
    <source>
        <dbReference type="RuleBase" id="RU003357"/>
    </source>
</evidence>
<dbReference type="PROSITE" id="PS52016">
    <property type="entry name" value="TONB_DEPENDENT_REC_3"/>
    <property type="match status" value="1"/>
</dbReference>
<comment type="subcellular location">
    <subcellularLocation>
        <location evidence="1 10">Cell outer membrane</location>
        <topology evidence="1 10">Multi-pass membrane protein</topology>
    </subcellularLocation>
</comment>
<comment type="caution">
    <text evidence="14">The sequence shown here is derived from an EMBL/GenBank/DDBJ whole genome shotgun (WGS) entry which is preliminary data.</text>
</comment>
<dbReference type="EMBL" id="WFKK01000003">
    <property type="protein sequence ID" value="KAB7890853.1"/>
    <property type="molecule type" value="Genomic_DNA"/>
</dbReference>
<evidence type="ECO:0000256" key="5">
    <source>
        <dbReference type="ARBA" id="ARBA00022729"/>
    </source>
</evidence>
<evidence type="ECO:0000256" key="7">
    <source>
        <dbReference type="ARBA" id="ARBA00023136"/>
    </source>
</evidence>
<accession>A0A6L4WW36</accession>
<protein>
    <submittedName>
        <fullName evidence="14">TonB-dependent receptor</fullName>
    </submittedName>
</protein>
<dbReference type="CDD" id="cd01347">
    <property type="entry name" value="ligand_gated_channel"/>
    <property type="match status" value="1"/>
</dbReference>
<dbReference type="Gene3D" id="2.170.130.10">
    <property type="entry name" value="TonB-dependent receptor, plug domain"/>
    <property type="match status" value="1"/>
</dbReference>
<dbReference type="InterPro" id="IPR037066">
    <property type="entry name" value="Plug_dom_sf"/>
</dbReference>
<dbReference type="Pfam" id="PF07715">
    <property type="entry name" value="Plug"/>
    <property type="match status" value="1"/>
</dbReference>
<keyword evidence="5" id="KW-0732">Signal</keyword>
<evidence type="ECO:0000313" key="15">
    <source>
        <dbReference type="Proteomes" id="UP000472839"/>
    </source>
</evidence>
<dbReference type="GO" id="GO:0044718">
    <property type="term" value="P:siderophore transmembrane transport"/>
    <property type="evidence" value="ECO:0007669"/>
    <property type="project" value="TreeGrafter"/>
</dbReference>
<gene>
    <name evidence="14" type="ORF">GBG19_02230</name>
</gene>
<dbReference type="InterPro" id="IPR012910">
    <property type="entry name" value="Plug_dom"/>
</dbReference>
<evidence type="ECO:0000256" key="3">
    <source>
        <dbReference type="ARBA" id="ARBA00022452"/>
    </source>
</evidence>
<evidence type="ECO:0000256" key="2">
    <source>
        <dbReference type="ARBA" id="ARBA00022448"/>
    </source>
</evidence>
<evidence type="ECO:0000256" key="8">
    <source>
        <dbReference type="ARBA" id="ARBA00023170"/>
    </source>
</evidence>
<feature type="domain" description="TonB-dependent receptor-like beta-barrel" evidence="12">
    <location>
        <begin position="198"/>
        <end position="577"/>
    </location>
</feature>
<keyword evidence="7 10" id="KW-0472">Membrane</keyword>
<dbReference type="GO" id="GO:0009279">
    <property type="term" value="C:cell outer membrane"/>
    <property type="evidence" value="ECO:0007669"/>
    <property type="project" value="UniProtKB-SubCell"/>
</dbReference>